<dbReference type="Proteomes" id="UP000664203">
    <property type="component" value="Unassembled WGS sequence"/>
</dbReference>
<dbReference type="OrthoDB" id="5298734at2759"/>
<feature type="compositionally biased region" description="Basic and acidic residues" evidence="1">
    <location>
        <begin position="423"/>
        <end position="434"/>
    </location>
</feature>
<sequence>MSTKTMDTTSADNEAHAALTPQEEIYCHKARIFSYLAKGPVVRGWKDAVCDGAVYCGTGSFPMSYADRYFSVSSKDISYVTFSIVTAFRESGLNEDRREIERSQCHISPAQREASEFLIVTFSEDRDRVALLPRRVYWPVKGEEAETKPPPEEISASTLFEYSFGITLLPAHIEEVERSASIPMQPSTTPFQIGMDGRIPKADTPKAIMPQALKQETAEPDQSIPASPQQEEAALRNIYCGLVNFSLRMSADFLLYQPLMRDFRILVSKCKKFPDGLEAVINHKIGTLAFPKIGSTLEKRNEFAFQMEHADYLFAHTLENKKNFAMFVPRKFLAIDWFTNTMELSEVLDHLNQKHKDERFGFEMGKQRWVHEVWRILCKHPPDEHPTPAEKKHEILTKALPWPEIEAQVAVQNESTPQKARRDKGQHFPKHDSGAGDGDTVESSDVSLLAAHYLEKASLDHGHAGDDAT</sequence>
<organism evidence="2 3">
    <name type="scientific">Alectoria fallacina</name>
    <dbReference type="NCBI Taxonomy" id="1903189"/>
    <lineage>
        <taxon>Eukaryota</taxon>
        <taxon>Fungi</taxon>
        <taxon>Dikarya</taxon>
        <taxon>Ascomycota</taxon>
        <taxon>Pezizomycotina</taxon>
        <taxon>Lecanoromycetes</taxon>
        <taxon>OSLEUM clade</taxon>
        <taxon>Lecanoromycetidae</taxon>
        <taxon>Lecanorales</taxon>
        <taxon>Lecanorineae</taxon>
        <taxon>Parmeliaceae</taxon>
        <taxon>Alectoria</taxon>
    </lineage>
</organism>
<comment type="caution">
    <text evidence="2">The sequence shown here is derived from an EMBL/GenBank/DDBJ whole genome shotgun (WGS) entry which is preliminary data.</text>
</comment>
<dbReference type="EMBL" id="CAJPDR010000052">
    <property type="protein sequence ID" value="CAF9911929.1"/>
    <property type="molecule type" value="Genomic_DNA"/>
</dbReference>
<name>A0A8H3ESP4_9LECA</name>
<evidence type="ECO:0000256" key="1">
    <source>
        <dbReference type="SAM" id="MobiDB-lite"/>
    </source>
</evidence>
<accession>A0A8H3ESP4</accession>
<gene>
    <name evidence="2" type="ORF">ALECFALPRED_007769</name>
</gene>
<reference evidence="2" key="1">
    <citation type="submission" date="2021-03" db="EMBL/GenBank/DDBJ databases">
        <authorList>
            <person name="Tagirdzhanova G."/>
        </authorList>
    </citation>
    <scope>NUCLEOTIDE SEQUENCE</scope>
</reference>
<proteinExistence type="predicted"/>
<evidence type="ECO:0000313" key="2">
    <source>
        <dbReference type="EMBL" id="CAF9911929.1"/>
    </source>
</evidence>
<keyword evidence="3" id="KW-1185">Reference proteome</keyword>
<feature type="region of interest" description="Disordered" evidence="1">
    <location>
        <begin position="410"/>
        <end position="443"/>
    </location>
</feature>
<protein>
    <submittedName>
        <fullName evidence="2">Uncharacterized protein</fullName>
    </submittedName>
</protein>
<evidence type="ECO:0000313" key="3">
    <source>
        <dbReference type="Proteomes" id="UP000664203"/>
    </source>
</evidence>
<dbReference type="AlphaFoldDB" id="A0A8H3ESP4"/>